<keyword evidence="3" id="KW-0997">Cell inner membrane</keyword>
<dbReference type="OrthoDB" id="9776359at2"/>
<evidence type="ECO:0000256" key="16">
    <source>
        <dbReference type="HAMAP-Rule" id="MF_00426"/>
    </source>
</evidence>
<evidence type="ECO:0000256" key="5">
    <source>
        <dbReference type="ARBA" id="ARBA00022630"/>
    </source>
</evidence>
<reference evidence="18 19" key="1">
    <citation type="journal article" date="2011" name="Front. Microbiol.">
        <title>Genomic signatures of strain selection and enhancement in Bacillus atrophaeus var. globigii, a historical biowarfare simulant.</title>
        <authorList>
            <person name="Gibbons H.S."/>
            <person name="Broomall S.M."/>
            <person name="McNew L.A."/>
            <person name="Daligault H."/>
            <person name="Chapman C."/>
            <person name="Bruce D."/>
            <person name="Karavis M."/>
            <person name="Krepps M."/>
            <person name="McGregor P.A."/>
            <person name="Hong C."/>
            <person name="Park K.H."/>
            <person name="Akmal A."/>
            <person name="Feldman A."/>
            <person name="Lin J.S."/>
            <person name="Chang W.E."/>
            <person name="Higgs B.W."/>
            <person name="Demirev P."/>
            <person name="Lindquist J."/>
            <person name="Liem A."/>
            <person name="Fochler E."/>
            <person name="Read T.D."/>
            <person name="Tapia R."/>
            <person name="Johnson S."/>
            <person name="Bishop-Lilly K.A."/>
            <person name="Detter C."/>
            <person name="Han C."/>
            <person name="Sozhamannan S."/>
            <person name="Rosenzweig C.N."/>
            <person name="Skowronski E.W."/>
        </authorList>
    </citation>
    <scope>NUCLEOTIDE SEQUENCE [LARGE SCALE GENOMIC DNA]</scope>
    <source>
        <strain evidence="18 19">AIT1</strain>
    </source>
</reference>
<keyword evidence="14 16" id="KW-0472">Membrane</keyword>
<evidence type="ECO:0000256" key="15">
    <source>
        <dbReference type="ARBA" id="ARBA00023201"/>
    </source>
</evidence>
<comment type="catalytic activity">
    <reaction evidence="16">
        <text>a ubiquinone + n Na(+)(in) + NADH + H(+) = a ubiquinol + n Na(+)(out) + NAD(+)</text>
        <dbReference type="Rhea" id="RHEA:47748"/>
        <dbReference type="Rhea" id="RHEA-COMP:9565"/>
        <dbReference type="Rhea" id="RHEA-COMP:9566"/>
        <dbReference type="ChEBI" id="CHEBI:15378"/>
        <dbReference type="ChEBI" id="CHEBI:16389"/>
        <dbReference type="ChEBI" id="CHEBI:17976"/>
        <dbReference type="ChEBI" id="CHEBI:29101"/>
        <dbReference type="ChEBI" id="CHEBI:57540"/>
        <dbReference type="ChEBI" id="CHEBI:57945"/>
        <dbReference type="EC" id="7.2.1.1"/>
    </reaction>
</comment>
<dbReference type="Pfam" id="PF03116">
    <property type="entry name" value="NQR2_RnfD_RnfE"/>
    <property type="match status" value="1"/>
</dbReference>
<name>A0A432WTM6_9GAMM</name>
<keyword evidence="5 16" id="KW-0285">Flavoprotein</keyword>
<evidence type="ECO:0000256" key="4">
    <source>
        <dbReference type="ARBA" id="ARBA00022553"/>
    </source>
</evidence>
<keyword evidence="10 16" id="KW-0520">NAD</keyword>
<evidence type="ECO:0000256" key="14">
    <source>
        <dbReference type="ARBA" id="ARBA00023136"/>
    </source>
</evidence>
<organism evidence="18 19">
    <name type="scientific">Aliidiomarina taiwanensis</name>
    <dbReference type="NCBI Taxonomy" id="946228"/>
    <lineage>
        <taxon>Bacteria</taxon>
        <taxon>Pseudomonadati</taxon>
        <taxon>Pseudomonadota</taxon>
        <taxon>Gammaproteobacteria</taxon>
        <taxon>Alteromonadales</taxon>
        <taxon>Idiomarinaceae</taxon>
        <taxon>Aliidiomarina</taxon>
    </lineage>
</organism>
<dbReference type="GO" id="GO:0055085">
    <property type="term" value="P:transmembrane transport"/>
    <property type="evidence" value="ECO:0007669"/>
    <property type="project" value="InterPro"/>
</dbReference>
<dbReference type="GO" id="GO:0010181">
    <property type="term" value="F:FMN binding"/>
    <property type="evidence" value="ECO:0007669"/>
    <property type="project" value="InterPro"/>
</dbReference>
<keyword evidence="12 16" id="KW-0406">Ion transport</keyword>
<evidence type="ECO:0000256" key="10">
    <source>
        <dbReference type="ARBA" id="ARBA00023027"/>
    </source>
</evidence>
<dbReference type="GO" id="GO:0006814">
    <property type="term" value="P:sodium ion transport"/>
    <property type="evidence" value="ECO:0007669"/>
    <property type="project" value="UniProtKB-UniRule"/>
</dbReference>
<dbReference type="PANTHER" id="PTHR30578">
    <property type="entry name" value="ELECTRON TRANSPORT COMPLEX PROTEIN RNFD"/>
    <property type="match status" value="1"/>
</dbReference>
<keyword evidence="1 16" id="KW-0813">Transport</keyword>
<gene>
    <name evidence="16" type="primary">nqrB</name>
    <name evidence="18" type="ORF">CWE15_11475</name>
</gene>
<comment type="caution">
    <text evidence="18">The sequence shown here is derived from an EMBL/GenBank/DDBJ whole genome shotgun (WGS) entry which is preliminary data.</text>
</comment>
<dbReference type="InterPro" id="IPR010966">
    <property type="entry name" value="NqrB"/>
</dbReference>
<feature type="transmembrane region" description="Helical" evidence="16">
    <location>
        <begin position="262"/>
        <end position="284"/>
    </location>
</feature>
<keyword evidence="9 16" id="KW-1133">Transmembrane helix</keyword>
<dbReference type="InterPro" id="IPR004338">
    <property type="entry name" value="NqrB/RnfD"/>
</dbReference>
<keyword evidence="6 16" id="KW-0288">FMN</keyword>
<feature type="transmembrane region" description="Helical" evidence="16">
    <location>
        <begin position="351"/>
        <end position="369"/>
    </location>
</feature>
<evidence type="ECO:0000256" key="12">
    <source>
        <dbReference type="ARBA" id="ARBA00023065"/>
    </source>
</evidence>
<comment type="subcellular location">
    <subcellularLocation>
        <location evidence="16">Cell membrane</location>
        <topology evidence="16">Multi-pass membrane protein</topology>
    </subcellularLocation>
</comment>
<dbReference type="GO" id="GO:0005886">
    <property type="term" value="C:plasma membrane"/>
    <property type="evidence" value="ECO:0007669"/>
    <property type="project" value="UniProtKB-SubCell"/>
</dbReference>
<evidence type="ECO:0000256" key="3">
    <source>
        <dbReference type="ARBA" id="ARBA00022519"/>
    </source>
</evidence>
<feature type="transmembrane region" description="Helical" evidence="16">
    <location>
        <begin position="56"/>
        <end position="73"/>
    </location>
</feature>
<keyword evidence="15 16" id="KW-0739">Sodium transport</keyword>
<protein>
    <recommendedName>
        <fullName evidence="16">Na(+)-translocating NADH-quinone reductase subunit B</fullName>
        <shortName evidence="16">Na(+)-NQR subunit B</shortName>
        <shortName evidence="16">Na(+)-translocating NQR subunit B</shortName>
        <ecNumber evidence="16">7.2.1.1</ecNumber>
    </recommendedName>
    <alternativeName>
        <fullName evidence="16">NQR complex subunit B</fullName>
    </alternativeName>
    <alternativeName>
        <fullName evidence="16">NQR-1 subunit B</fullName>
    </alternativeName>
</protein>
<dbReference type="EMBL" id="PIPQ01000013">
    <property type="protein sequence ID" value="RUO37123.1"/>
    <property type="molecule type" value="Genomic_DNA"/>
</dbReference>
<feature type="transmembrane region" description="Helical" evidence="16">
    <location>
        <begin position="375"/>
        <end position="395"/>
    </location>
</feature>
<feature type="transmembrane region" description="Helical" evidence="16">
    <location>
        <begin position="114"/>
        <end position="138"/>
    </location>
</feature>
<keyword evidence="11 16" id="KW-0915">Sodium</keyword>
<dbReference type="AlphaFoldDB" id="A0A432WTM6"/>
<dbReference type="GO" id="GO:0016655">
    <property type="term" value="F:oxidoreductase activity, acting on NAD(P)H, quinone or similar compound as acceptor"/>
    <property type="evidence" value="ECO:0007669"/>
    <property type="project" value="UniProtKB-UniRule"/>
</dbReference>
<dbReference type="EC" id="7.2.1.1" evidence="16"/>
<evidence type="ECO:0000256" key="1">
    <source>
        <dbReference type="ARBA" id="ARBA00022448"/>
    </source>
</evidence>
<keyword evidence="8 16" id="KW-1278">Translocase</keyword>
<comment type="cofactor">
    <cofactor evidence="16 17">
        <name>FMN</name>
        <dbReference type="ChEBI" id="CHEBI:58210"/>
    </cofactor>
</comment>
<dbReference type="Proteomes" id="UP000286976">
    <property type="component" value="Unassembled WGS sequence"/>
</dbReference>
<dbReference type="GO" id="GO:0022904">
    <property type="term" value="P:respiratory electron transport chain"/>
    <property type="evidence" value="ECO:0007669"/>
    <property type="project" value="InterPro"/>
</dbReference>
<keyword evidence="7 16" id="KW-0812">Transmembrane</keyword>
<comment type="subunit">
    <text evidence="16">Composed of six subunits; NqrA, NqrB, NqrC, NqrD, NqrE and NqrF.</text>
</comment>
<keyword evidence="2 16" id="KW-1003">Cell membrane</keyword>
<evidence type="ECO:0000256" key="17">
    <source>
        <dbReference type="PIRSR" id="PIRSR016055-50"/>
    </source>
</evidence>
<comment type="function">
    <text evidence="16">NQR complex catalyzes the reduction of ubiquinone-1 to ubiquinol by two successive reactions, coupled with the transport of Na(+) ions from the cytoplasm to the periplasm. NqrA to NqrE are probably involved in the second step, the conversion of ubisemiquinone to ubiquinol.</text>
</comment>
<keyword evidence="19" id="KW-1185">Reference proteome</keyword>
<evidence type="ECO:0000256" key="11">
    <source>
        <dbReference type="ARBA" id="ARBA00023053"/>
    </source>
</evidence>
<keyword evidence="4 16" id="KW-0597">Phosphoprotein</keyword>
<evidence type="ECO:0000256" key="13">
    <source>
        <dbReference type="ARBA" id="ARBA00023075"/>
    </source>
</evidence>
<feature type="modified residue" description="FMN phosphoryl threonine" evidence="16 17">
    <location>
        <position position="228"/>
    </location>
</feature>
<dbReference type="PANTHER" id="PTHR30578:SF1">
    <property type="entry name" value="NA(+)-TRANSLOCATING NADH-QUINONE REDUCTASE SUBUNIT B"/>
    <property type="match status" value="1"/>
</dbReference>
<feature type="transmembrane region" description="Helical" evidence="16">
    <location>
        <begin position="321"/>
        <end position="339"/>
    </location>
</feature>
<evidence type="ECO:0000313" key="18">
    <source>
        <dbReference type="EMBL" id="RUO37123.1"/>
    </source>
</evidence>
<evidence type="ECO:0000256" key="7">
    <source>
        <dbReference type="ARBA" id="ARBA00022692"/>
    </source>
</evidence>
<evidence type="ECO:0000256" key="8">
    <source>
        <dbReference type="ARBA" id="ARBA00022967"/>
    </source>
</evidence>
<dbReference type="NCBIfam" id="TIGR01937">
    <property type="entry name" value="nqrB"/>
    <property type="match status" value="1"/>
</dbReference>
<sequence>MSLKNYLERIEPDFEKGGKHEKWYALYEAVATILYTPGYTNKGTTHVRDNINLKRIMILVWMMTFPAMFYGMYNVGFQASLAIDAGYQLADVWQVGLFQALGGSFENAGWGTMMWYGACFFLPIYAVAFAVGGFWEVLFATVRKHEINEGFFVSSVLFALILPATIPLWQVALGITFGIVVGKEIFGGTGRNFLNPALTGRAFLYFSFPAAISGDKVWTAIDGHSGATVLSEAFNGAANFAGELSSQMIGTVTWMDAFIGRIPGSVGEVSTLAIAIGGLALIYFRIASWRIVGGVMVGMIAFSTLLNVIGSDTNHMFAMPWYWHLVVGGFAFGMFFMATDPVSASFTNKGKWAYGILIGFMTIMIRVLNPAFPEGIMLAILFSNVFAPLFDHLVVQANIKRRVARHG</sequence>
<dbReference type="RefSeq" id="WP_126758220.1">
    <property type="nucleotide sequence ID" value="NZ_PIPQ01000013.1"/>
</dbReference>
<evidence type="ECO:0000256" key="9">
    <source>
        <dbReference type="ARBA" id="ARBA00022989"/>
    </source>
</evidence>
<accession>A0A432WTM6</accession>
<feature type="transmembrane region" description="Helical" evidence="16">
    <location>
        <begin position="150"/>
        <end position="169"/>
    </location>
</feature>
<dbReference type="NCBIfam" id="NF003756">
    <property type="entry name" value="PRK05349.1"/>
    <property type="match status" value="1"/>
</dbReference>
<evidence type="ECO:0000256" key="2">
    <source>
        <dbReference type="ARBA" id="ARBA00022475"/>
    </source>
</evidence>
<proteinExistence type="inferred from homology"/>
<evidence type="ECO:0000256" key="6">
    <source>
        <dbReference type="ARBA" id="ARBA00022643"/>
    </source>
</evidence>
<dbReference type="HAMAP" id="MF_00426">
    <property type="entry name" value="NqrB"/>
    <property type="match status" value="1"/>
</dbReference>
<comment type="similarity">
    <text evidence="16">Belongs to the NqrB/RnfD family.</text>
</comment>
<dbReference type="PIRSF" id="PIRSF016055">
    <property type="entry name" value="NADH-UbQ_OxRdtase_B_su"/>
    <property type="match status" value="1"/>
</dbReference>
<feature type="transmembrane region" description="Helical" evidence="16">
    <location>
        <begin position="291"/>
        <end position="309"/>
    </location>
</feature>
<evidence type="ECO:0000313" key="19">
    <source>
        <dbReference type="Proteomes" id="UP000286976"/>
    </source>
</evidence>
<keyword evidence="13 16" id="KW-0830">Ubiquinone</keyword>